<organism evidence="7 8">
    <name type="scientific">Pseudoxanthomonas gei</name>
    <dbReference type="NCBI Taxonomy" id="1383030"/>
    <lineage>
        <taxon>Bacteria</taxon>
        <taxon>Pseudomonadati</taxon>
        <taxon>Pseudomonadota</taxon>
        <taxon>Gammaproteobacteria</taxon>
        <taxon>Lysobacterales</taxon>
        <taxon>Lysobacteraceae</taxon>
        <taxon>Pseudoxanthomonas</taxon>
    </lineage>
</organism>
<dbReference type="PANTHER" id="PTHR33164">
    <property type="entry name" value="TRANSCRIPTIONAL REGULATOR, MARR FAMILY"/>
    <property type="match status" value="1"/>
</dbReference>
<dbReference type="Pfam" id="PF22381">
    <property type="entry name" value="Staph_reg_Sar_Rot"/>
    <property type="match status" value="1"/>
</dbReference>
<keyword evidence="8" id="KW-1185">Reference proteome</keyword>
<keyword evidence="4" id="KW-0238">DNA-binding</keyword>
<sequence length="151" mass="16503">MPKPAANPLPSLNIDDQVCFSLYSATRAMNKVYRTLLDPLGLTYPQYLVMMVLWQGDGVTVSDIGTRLMLDSATLTPLLKRLESSGLVTRTRATQDERQVLIALTGAGRALKKRAHAIPPELFCATGCSATELVAMKKKLDALRDSLLRNG</sequence>
<evidence type="ECO:0000256" key="2">
    <source>
        <dbReference type="ARBA" id="ARBA00022490"/>
    </source>
</evidence>
<comment type="subcellular location">
    <subcellularLocation>
        <location evidence="1">Cytoplasm</location>
    </subcellularLocation>
</comment>
<dbReference type="PROSITE" id="PS50995">
    <property type="entry name" value="HTH_MARR_2"/>
    <property type="match status" value="1"/>
</dbReference>
<dbReference type="PANTHER" id="PTHR33164:SF5">
    <property type="entry name" value="ORGANIC HYDROPEROXIDE RESISTANCE TRANSCRIPTIONAL REGULATOR"/>
    <property type="match status" value="1"/>
</dbReference>
<protein>
    <submittedName>
        <fullName evidence="7">MarR family transcriptional regulator</fullName>
    </submittedName>
</protein>
<dbReference type="InterPro" id="IPR039422">
    <property type="entry name" value="MarR/SlyA-like"/>
</dbReference>
<comment type="caution">
    <text evidence="7">The sequence shown here is derived from an EMBL/GenBank/DDBJ whole genome shotgun (WGS) entry which is preliminary data.</text>
</comment>
<dbReference type="EMBL" id="QOVG01000005">
    <property type="protein sequence ID" value="NDK39086.1"/>
    <property type="molecule type" value="Genomic_DNA"/>
</dbReference>
<dbReference type="InterPro" id="IPR036390">
    <property type="entry name" value="WH_DNA-bd_sf"/>
</dbReference>
<dbReference type="InterPro" id="IPR036388">
    <property type="entry name" value="WH-like_DNA-bd_sf"/>
</dbReference>
<dbReference type="InterPro" id="IPR055166">
    <property type="entry name" value="Transc_reg_Sar_Rot_HTH"/>
</dbReference>
<name>A0ABX0AHU3_9GAMM</name>
<dbReference type="Gene3D" id="1.10.10.10">
    <property type="entry name" value="Winged helix-like DNA-binding domain superfamily/Winged helix DNA-binding domain"/>
    <property type="match status" value="1"/>
</dbReference>
<keyword evidence="2" id="KW-0963">Cytoplasm</keyword>
<evidence type="ECO:0000256" key="3">
    <source>
        <dbReference type="ARBA" id="ARBA00023015"/>
    </source>
</evidence>
<evidence type="ECO:0000256" key="4">
    <source>
        <dbReference type="ARBA" id="ARBA00023125"/>
    </source>
</evidence>
<keyword evidence="3" id="KW-0805">Transcription regulation</keyword>
<evidence type="ECO:0000256" key="5">
    <source>
        <dbReference type="ARBA" id="ARBA00023163"/>
    </source>
</evidence>
<reference evidence="7 8" key="1">
    <citation type="submission" date="2018-07" db="EMBL/GenBank/DDBJ databases">
        <title>Whole genome Sequencing of Pseudoxanthomonas gei KCTC 32298 (T).</title>
        <authorList>
            <person name="Kumar S."/>
            <person name="Bansal K."/>
            <person name="Kaur A."/>
            <person name="Patil P."/>
            <person name="Sharma S."/>
            <person name="Patil P.B."/>
        </authorList>
    </citation>
    <scope>NUCLEOTIDE SEQUENCE [LARGE SCALE GENOMIC DNA]</scope>
    <source>
        <strain evidence="7 8">KCTC 32298</strain>
    </source>
</reference>
<gene>
    <name evidence="7" type="ORF">DT603_09560</name>
</gene>
<proteinExistence type="predicted"/>
<keyword evidence="5" id="KW-0804">Transcription</keyword>
<dbReference type="InterPro" id="IPR000835">
    <property type="entry name" value="HTH_MarR-typ"/>
</dbReference>
<evidence type="ECO:0000259" key="6">
    <source>
        <dbReference type="PROSITE" id="PS50995"/>
    </source>
</evidence>
<dbReference type="RefSeq" id="WP_162349654.1">
    <property type="nucleotide sequence ID" value="NZ_QOVG01000005.1"/>
</dbReference>
<dbReference type="SUPFAM" id="SSF46785">
    <property type="entry name" value="Winged helix' DNA-binding domain"/>
    <property type="match status" value="1"/>
</dbReference>
<feature type="domain" description="HTH marR-type" evidence="6">
    <location>
        <begin position="15"/>
        <end position="145"/>
    </location>
</feature>
<evidence type="ECO:0000313" key="8">
    <source>
        <dbReference type="Proteomes" id="UP001429354"/>
    </source>
</evidence>
<accession>A0ABX0AHU3</accession>
<dbReference type="Proteomes" id="UP001429354">
    <property type="component" value="Unassembled WGS sequence"/>
</dbReference>
<evidence type="ECO:0000313" key="7">
    <source>
        <dbReference type="EMBL" id="NDK39086.1"/>
    </source>
</evidence>
<dbReference type="PRINTS" id="PR00598">
    <property type="entry name" value="HTHMARR"/>
</dbReference>
<evidence type="ECO:0000256" key="1">
    <source>
        <dbReference type="ARBA" id="ARBA00004496"/>
    </source>
</evidence>
<dbReference type="SMART" id="SM00347">
    <property type="entry name" value="HTH_MARR"/>
    <property type="match status" value="1"/>
</dbReference>